<dbReference type="Proteomes" id="UP000008810">
    <property type="component" value="Chromosome 3"/>
</dbReference>
<gene>
    <name evidence="4" type="primary">LOC100845806</name>
    <name evidence="3" type="ORF">BRADI_3g17476v3</name>
</gene>
<keyword evidence="5" id="KW-1185">Reference proteome</keyword>
<organism evidence="4">
    <name type="scientific">Brachypodium distachyon</name>
    <name type="common">Purple false brome</name>
    <name type="synonym">Trachynia distachya</name>
    <dbReference type="NCBI Taxonomy" id="15368"/>
    <lineage>
        <taxon>Eukaryota</taxon>
        <taxon>Viridiplantae</taxon>
        <taxon>Streptophyta</taxon>
        <taxon>Embryophyta</taxon>
        <taxon>Tracheophyta</taxon>
        <taxon>Spermatophyta</taxon>
        <taxon>Magnoliopsida</taxon>
        <taxon>Liliopsida</taxon>
        <taxon>Poales</taxon>
        <taxon>Poaceae</taxon>
        <taxon>BOP clade</taxon>
        <taxon>Pooideae</taxon>
        <taxon>Stipodae</taxon>
        <taxon>Brachypodieae</taxon>
        <taxon>Brachypodium</taxon>
    </lineage>
</organism>
<dbReference type="PANTHER" id="PTHR11926">
    <property type="entry name" value="GLUCOSYL/GLUCURONOSYL TRANSFERASES"/>
    <property type="match status" value="1"/>
</dbReference>
<dbReference type="HOGENOM" id="CLU_001724_0_2_1"/>
<dbReference type="Pfam" id="PF00201">
    <property type="entry name" value="UDPGT"/>
    <property type="match status" value="1"/>
</dbReference>
<comment type="similarity">
    <text evidence="1">Belongs to the UDP-glycosyltransferase family.</text>
</comment>
<reference evidence="4" key="3">
    <citation type="submission" date="2018-08" db="UniProtKB">
        <authorList>
            <consortium name="EnsemblPlants"/>
        </authorList>
    </citation>
    <scope>IDENTIFICATION</scope>
    <source>
        <strain evidence="4">cv. Bd21</strain>
    </source>
</reference>
<dbReference type="FunFam" id="3.40.50.2000:FF:000108">
    <property type="entry name" value="UDP-glycosyltransferase 83A1"/>
    <property type="match status" value="1"/>
</dbReference>
<dbReference type="OMA" id="MPIMKTE"/>
<dbReference type="RefSeq" id="XP_003571510.2">
    <property type="nucleotide sequence ID" value="XM_003571462.3"/>
</dbReference>
<reference evidence="3" key="2">
    <citation type="submission" date="2017-06" db="EMBL/GenBank/DDBJ databases">
        <title>WGS assembly of Brachypodium distachyon.</title>
        <authorList>
            <consortium name="The International Brachypodium Initiative"/>
            <person name="Lucas S."/>
            <person name="Harmon-Smith M."/>
            <person name="Lail K."/>
            <person name="Tice H."/>
            <person name="Grimwood J."/>
            <person name="Bruce D."/>
            <person name="Barry K."/>
            <person name="Shu S."/>
            <person name="Lindquist E."/>
            <person name="Wang M."/>
            <person name="Pitluck S."/>
            <person name="Vogel J.P."/>
            <person name="Garvin D.F."/>
            <person name="Mockler T.C."/>
            <person name="Schmutz J."/>
            <person name="Rokhsar D."/>
            <person name="Bevan M.W."/>
        </authorList>
    </citation>
    <scope>NUCLEOTIDE SEQUENCE</scope>
    <source>
        <strain evidence="3">Bd21</strain>
    </source>
</reference>
<evidence type="ECO:0000256" key="2">
    <source>
        <dbReference type="ARBA" id="ARBA00022679"/>
    </source>
</evidence>
<dbReference type="AlphaFoldDB" id="I1I1S1"/>
<dbReference type="CDD" id="cd03784">
    <property type="entry name" value="GT1_Gtf-like"/>
    <property type="match status" value="1"/>
</dbReference>
<keyword evidence="2" id="KW-0808">Transferase</keyword>
<evidence type="ECO:0008006" key="6">
    <source>
        <dbReference type="Google" id="ProtNLM"/>
    </source>
</evidence>
<dbReference type="EnsemblPlants" id="KQJ95485">
    <property type="protein sequence ID" value="KQJ95485"/>
    <property type="gene ID" value="BRADI_3g17476v3"/>
</dbReference>
<protein>
    <recommendedName>
        <fullName evidence="6">Glycosyltransferase</fullName>
    </recommendedName>
</protein>
<dbReference type="SUPFAM" id="SSF53756">
    <property type="entry name" value="UDP-Glycosyltransferase/glycogen phosphorylase"/>
    <property type="match status" value="1"/>
</dbReference>
<dbReference type="eggNOG" id="KOG1192">
    <property type="taxonomic scope" value="Eukaryota"/>
</dbReference>
<name>I1I1S1_BRADI</name>
<dbReference type="InterPro" id="IPR002213">
    <property type="entry name" value="UDP_glucos_trans"/>
</dbReference>
<evidence type="ECO:0000313" key="5">
    <source>
        <dbReference type="Proteomes" id="UP000008810"/>
    </source>
</evidence>
<dbReference type="KEGG" id="bdi:100845806"/>
<dbReference type="Gramene" id="KQJ95485">
    <property type="protein sequence ID" value="KQJ95485"/>
    <property type="gene ID" value="BRADI_3g17476v3"/>
</dbReference>
<dbReference type="PANTHER" id="PTHR11926:SF1412">
    <property type="entry name" value="UDP-GLYCOSYLTRANSFERASE 83A1-LIKE"/>
    <property type="match status" value="1"/>
</dbReference>
<dbReference type="GO" id="GO:0035251">
    <property type="term" value="F:UDP-glucosyltransferase activity"/>
    <property type="evidence" value="ECO:0000318"/>
    <property type="project" value="GO_Central"/>
</dbReference>
<dbReference type="Gene3D" id="3.40.50.2000">
    <property type="entry name" value="Glycogen Phosphorylase B"/>
    <property type="match status" value="2"/>
</dbReference>
<dbReference type="EMBL" id="CM000882">
    <property type="protein sequence ID" value="KQJ95485.1"/>
    <property type="molecule type" value="Genomic_DNA"/>
</dbReference>
<reference evidence="3 4" key="1">
    <citation type="journal article" date="2010" name="Nature">
        <title>Genome sequencing and analysis of the model grass Brachypodium distachyon.</title>
        <authorList>
            <consortium name="International Brachypodium Initiative"/>
        </authorList>
    </citation>
    <scope>NUCLEOTIDE SEQUENCE [LARGE SCALE GENOMIC DNA]</scope>
    <source>
        <strain evidence="3">Bd21</strain>
        <strain evidence="4">cv. Bd21</strain>
    </source>
</reference>
<accession>I1I1S1</accession>
<proteinExistence type="inferred from homology"/>
<dbReference type="GeneID" id="100845806"/>
<evidence type="ECO:0000313" key="3">
    <source>
        <dbReference type="EMBL" id="KQJ95485.1"/>
    </source>
</evidence>
<dbReference type="OrthoDB" id="5835829at2759"/>
<evidence type="ECO:0000256" key="1">
    <source>
        <dbReference type="ARBA" id="ARBA00009995"/>
    </source>
</evidence>
<evidence type="ECO:0000313" key="4">
    <source>
        <dbReference type="EnsemblPlants" id="KQJ95485"/>
    </source>
</evidence>
<dbReference type="FunFam" id="3.40.50.2000:FF:000061">
    <property type="entry name" value="UDP-glycosyltransferase 83A1"/>
    <property type="match status" value="1"/>
</dbReference>
<sequence length="477" mass="52203">MASPPPHALIIPYPAQGHVIPLMELAHAMVDRGFIVTFVNSEFNHARVVAAMSPSSSPGNNGVGGLDRIRLVAVPDGMEPGEDRNNLVRLTILMTEFMAPAVEELIHRSGEEDGEEKITCMVTDYNVGTWAVDVARRTGIRSAAVWPASAAVMATLLSFNKLIEDDIIDAEHGSAMGKETFKLSPEMPEMQSAHLAWNCVGDHDQQATLFKYLVKGVLAVDQCEFFICNSFHAAEPGAFSLFPKLLPIGPLLTGERGGDKAVGHLWQPEDAECISWLDAQPEPGSVVYVAFGSFTMFDRRQFQELALGLELCGRPFLWVVRPDIGYGKVHDYPDGFLDRVVGESGGTGRGKLVSWAPQQRVLAHPSVGCFVSHCGWNSTMEGVRNGVPFLAWPYFADQFVNQVYISDVWKVGLKAVKDEEAGVITKEHIADRVEVLMGDAGIRERVEELKKAAHESIQDGGSSHGNFDKFVEAMKQA</sequence>